<keyword evidence="12 17" id="KW-1133">Transmembrane helix</keyword>
<keyword evidence="10 20" id="KW-0418">Kinase</keyword>
<feature type="modified residue" description="4-aspartylphosphate" evidence="16">
    <location>
        <position position="658"/>
    </location>
</feature>
<dbReference type="SMART" id="SM00448">
    <property type="entry name" value="REC"/>
    <property type="match status" value="2"/>
</dbReference>
<dbReference type="InterPro" id="IPR003594">
    <property type="entry name" value="HATPase_dom"/>
</dbReference>
<dbReference type="KEGG" id="fgi:OP10G_3757"/>
<dbReference type="CDD" id="cd16922">
    <property type="entry name" value="HATPase_EvgS-ArcB-TorS-like"/>
    <property type="match status" value="1"/>
</dbReference>
<protein>
    <recommendedName>
        <fullName evidence="15">Circadian input-output histidine kinase CikA</fullName>
        <ecNumber evidence="4">2.7.13.3</ecNumber>
    </recommendedName>
</protein>
<dbReference type="InterPro" id="IPR036097">
    <property type="entry name" value="HisK_dim/P_sf"/>
</dbReference>
<feature type="transmembrane region" description="Helical" evidence="17">
    <location>
        <begin position="58"/>
        <end position="79"/>
    </location>
</feature>
<evidence type="ECO:0000256" key="14">
    <source>
        <dbReference type="ARBA" id="ARBA00023136"/>
    </source>
</evidence>
<evidence type="ECO:0000256" key="9">
    <source>
        <dbReference type="ARBA" id="ARBA00022741"/>
    </source>
</evidence>
<dbReference type="GO" id="GO:0005524">
    <property type="term" value="F:ATP binding"/>
    <property type="evidence" value="ECO:0007669"/>
    <property type="project" value="UniProtKB-KW"/>
</dbReference>
<dbReference type="EC" id="2.7.13.3" evidence="4"/>
<dbReference type="PROSITE" id="PS50110">
    <property type="entry name" value="RESPONSE_REGULATORY"/>
    <property type="match status" value="2"/>
</dbReference>
<proteinExistence type="inferred from homology"/>
<dbReference type="OrthoDB" id="9804263at2"/>
<organism evidence="20 21">
    <name type="scientific">Fimbriimonas ginsengisoli Gsoil 348</name>
    <dbReference type="NCBI Taxonomy" id="661478"/>
    <lineage>
        <taxon>Bacteria</taxon>
        <taxon>Bacillati</taxon>
        <taxon>Armatimonadota</taxon>
        <taxon>Fimbriimonadia</taxon>
        <taxon>Fimbriimonadales</taxon>
        <taxon>Fimbriimonadaceae</taxon>
        <taxon>Fimbriimonas</taxon>
    </lineage>
</organism>
<evidence type="ECO:0000256" key="3">
    <source>
        <dbReference type="ARBA" id="ARBA00006402"/>
    </source>
</evidence>
<reference evidence="20 21" key="1">
    <citation type="journal article" date="2014" name="PLoS ONE">
        <title>The first complete genome sequence of the class fimbriimonadia in the phylum armatimonadetes.</title>
        <authorList>
            <person name="Hu Z.Y."/>
            <person name="Wang Y.Z."/>
            <person name="Im W.T."/>
            <person name="Wang S.Y."/>
            <person name="Zhao G.P."/>
            <person name="Zheng H.J."/>
            <person name="Quan Z.X."/>
        </authorList>
    </citation>
    <scope>NUCLEOTIDE SEQUENCE [LARGE SCALE GENOMIC DNA]</scope>
    <source>
        <strain evidence="20">Gsoil 348</strain>
    </source>
</reference>
<dbReference type="InterPro" id="IPR004358">
    <property type="entry name" value="Sig_transdc_His_kin-like_C"/>
</dbReference>
<keyword evidence="6 16" id="KW-0597">Phosphoprotein</keyword>
<dbReference type="eggNOG" id="COG2205">
    <property type="taxonomic scope" value="Bacteria"/>
</dbReference>
<dbReference type="PRINTS" id="PR00344">
    <property type="entry name" value="BCTRLSENSOR"/>
</dbReference>
<dbReference type="FunFam" id="1.10.287.130:FF:000003">
    <property type="entry name" value="Histidine kinase"/>
    <property type="match status" value="1"/>
</dbReference>
<dbReference type="CDD" id="cd00082">
    <property type="entry name" value="HisKA"/>
    <property type="match status" value="1"/>
</dbReference>
<keyword evidence="9" id="KW-0547">Nucleotide-binding</keyword>
<gene>
    <name evidence="20" type="ORF">OP10G_3757</name>
</gene>
<dbReference type="Gene3D" id="1.10.287.130">
    <property type="match status" value="1"/>
</dbReference>
<dbReference type="Pfam" id="PF02518">
    <property type="entry name" value="HATPase_c"/>
    <property type="match status" value="1"/>
</dbReference>
<feature type="modified residue" description="4-aspartylphosphate" evidence="16">
    <location>
        <position position="526"/>
    </location>
</feature>
<dbReference type="PANTHER" id="PTHR45339">
    <property type="entry name" value="HYBRID SIGNAL TRANSDUCTION HISTIDINE KINASE J"/>
    <property type="match status" value="1"/>
</dbReference>
<dbReference type="InterPro" id="IPR036890">
    <property type="entry name" value="HATPase_C_sf"/>
</dbReference>
<evidence type="ECO:0000313" key="21">
    <source>
        <dbReference type="Proteomes" id="UP000027982"/>
    </source>
</evidence>
<accession>A0A068NWJ5</accession>
<dbReference type="RefSeq" id="WP_025228953.1">
    <property type="nucleotide sequence ID" value="NZ_CP007139.1"/>
</dbReference>
<keyword evidence="13" id="KW-0902">Two-component regulatory system</keyword>
<evidence type="ECO:0000256" key="6">
    <source>
        <dbReference type="ARBA" id="ARBA00022553"/>
    </source>
</evidence>
<feature type="transmembrane region" description="Helical" evidence="17">
    <location>
        <begin position="27"/>
        <end position="46"/>
    </location>
</feature>
<evidence type="ECO:0000256" key="10">
    <source>
        <dbReference type="ARBA" id="ARBA00022777"/>
    </source>
</evidence>
<evidence type="ECO:0000256" key="15">
    <source>
        <dbReference type="ARBA" id="ARBA00074306"/>
    </source>
</evidence>
<evidence type="ECO:0000313" key="20">
    <source>
        <dbReference type="EMBL" id="AIE87125.1"/>
    </source>
</evidence>
<dbReference type="PROSITE" id="PS50109">
    <property type="entry name" value="HIS_KIN"/>
    <property type="match status" value="1"/>
</dbReference>
<dbReference type="SUPFAM" id="SSF55874">
    <property type="entry name" value="ATPase domain of HSP90 chaperone/DNA topoisomerase II/histidine kinase"/>
    <property type="match status" value="1"/>
</dbReference>
<dbReference type="Proteomes" id="UP000027982">
    <property type="component" value="Chromosome"/>
</dbReference>
<keyword evidence="5" id="KW-1003">Cell membrane</keyword>
<keyword evidence="14 17" id="KW-0472">Membrane</keyword>
<dbReference type="InterPro" id="IPR003661">
    <property type="entry name" value="HisK_dim/P_dom"/>
</dbReference>
<dbReference type="InterPro" id="IPR001789">
    <property type="entry name" value="Sig_transdc_resp-reg_receiver"/>
</dbReference>
<name>A0A068NWJ5_FIMGI</name>
<evidence type="ECO:0000256" key="4">
    <source>
        <dbReference type="ARBA" id="ARBA00012438"/>
    </source>
</evidence>
<dbReference type="CDD" id="cd17546">
    <property type="entry name" value="REC_hyHK_CKI1_RcsC-like"/>
    <property type="match status" value="1"/>
</dbReference>
<dbReference type="FunFam" id="3.30.565.10:FF:000010">
    <property type="entry name" value="Sensor histidine kinase RcsC"/>
    <property type="match status" value="1"/>
</dbReference>
<evidence type="ECO:0000256" key="1">
    <source>
        <dbReference type="ARBA" id="ARBA00000085"/>
    </source>
</evidence>
<feature type="domain" description="Response regulatory" evidence="19">
    <location>
        <begin position="474"/>
        <end position="587"/>
    </location>
</feature>
<dbReference type="SMART" id="SM00387">
    <property type="entry name" value="HATPase_c"/>
    <property type="match status" value="1"/>
</dbReference>
<evidence type="ECO:0000256" key="2">
    <source>
        <dbReference type="ARBA" id="ARBA00004651"/>
    </source>
</evidence>
<comment type="similarity">
    <text evidence="3">In the N-terminal section; belongs to the phytochrome family.</text>
</comment>
<keyword evidence="21" id="KW-1185">Reference proteome</keyword>
<keyword evidence="8 17" id="KW-0812">Transmembrane</keyword>
<dbReference type="HOGENOM" id="CLU_000445_104_15_0"/>
<feature type="domain" description="Histidine kinase" evidence="18">
    <location>
        <begin position="238"/>
        <end position="458"/>
    </location>
</feature>
<dbReference type="InterPro" id="IPR005467">
    <property type="entry name" value="His_kinase_dom"/>
</dbReference>
<keyword evidence="7" id="KW-0808">Transferase</keyword>
<evidence type="ECO:0000256" key="7">
    <source>
        <dbReference type="ARBA" id="ARBA00022679"/>
    </source>
</evidence>
<comment type="catalytic activity">
    <reaction evidence="1">
        <text>ATP + protein L-histidine = ADP + protein N-phospho-L-histidine.</text>
        <dbReference type="EC" id="2.7.13.3"/>
    </reaction>
</comment>
<evidence type="ECO:0000256" key="16">
    <source>
        <dbReference type="PROSITE-ProRule" id="PRU00169"/>
    </source>
</evidence>
<comment type="subcellular location">
    <subcellularLocation>
        <location evidence="2">Cell membrane</location>
        <topology evidence="2">Multi-pass membrane protein</topology>
    </subcellularLocation>
</comment>
<evidence type="ECO:0000256" key="17">
    <source>
        <dbReference type="SAM" id="Phobius"/>
    </source>
</evidence>
<dbReference type="CDD" id="cd00156">
    <property type="entry name" value="REC"/>
    <property type="match status" value="1"/>
</dbReference>
<evidence type="ECO:0000256" key="8">
    <source>
        <dbReference type="ARBA" id="ARBA00022692"/>
    </source>
</evidence>
<dbReference type="SMART" id="SM00388">
    <property type="entry name" value="HisKA"/>
    <property type="match status" value="1"/>
</dbReference>
<dbReference type="GO" id="GO:0005886">
    <property type="term" value="C:plasma membrane"/>
    <property type="evidence" value="ECO:0007669"/>
    <property type="project" value="UniProtKB-SubCell"/>
</dbReference>
<dbReference type="SUPFAM" id="SSF52172">
    <property type="entry name" value="CheY-like"/>
    <property type="match status" value="2"/>
</dbReference>
<dbReference type="EMBL" id="CP007139">
    <property type="protein sequence ID" value="AIE87125.1"/>
    <property type="molecule type" value="Genomic_DNA"/>
</dbReference>
<evidence type="ECO:0000259" key="18">
    <source>
        <dbReference type="PROSITE" id="PS50109"/>
    </source>
</evidence>
<evidence type="ECO:0000256" key="13">
    <source>
        <dbReference type="ARBA" id="ARBA00023012"/>
    </source>
</evidence>
<dbReference type="Gene3D" id="3.30.565.10">
    <property type="entry name" value="Histidine kinase-like ATPase, C-terminal domain"/>
    <property type="match status" value="1"/>
</dbReference>
<evidence type="ECO:0000256" key="11">
    <source>
        <dbReference type="ARBA" id="ARBA00022840"/>
    </source>
</evidence>
<feature type="transmembrane region" description="Helical" evidence="17">
    <location>
        <begin position="86"/>
        <end position="105"/>
    </location>
</feature>
<dbReference type="STRING" id="661478.OP10G_3757"/>
<dbReference type="PANTHER" id="PTHR45339:SF1">
    <property type="entry name" value="HYBRID SIGNAL TRANSDUCTION HISTIDINE KINASE J"/>
    <property type="match status" value="1"/>
</dbReference>
<evidence type="ECO:0000259" key="19">
    <source>
        <dbReference type="PROSITE" id="PS50110"/>
    </source>
</evidence>
<keyword evidence="11" id="KW-0067">ATP-binding</keyword>
<dbReference type="eggNOG" id="COG0642">
    <property type="taxonomic scope" value="Bacteria"/>
</dbReference>
<evidence type="ECO:0000256" key="12">
    <source>
        <dbReference type="ARBA" id="ARBA00022989"/>
    </source>
</evidence>
<dbReference type="AlphaFoldDB" id="A0A068NWJ5"/>
<dbReference type="GO" id="GO:0000155">
    <property type="term" value="F:phosphorelay sensor kinase activity"/>
    <property type="evidence" value="ECO:0007669"/>
    <property type="project" value="InterPro"/>
</dbReference>
<dbReference type="InterPro" id="IPR011006">
    <property type="entry name" value="CheY-like_superfamily"/>
</dbReference>
<dbReference type="Pfam" id="PF00512">
    <property type="entry name" value="HisKA"/>
    <property type="match status" value="1"/>
</dbReference>
<dbReference type="SUPFAM" id="SSF47384">
    <property type="entry name" value="Homodimeric domain of signal transducing histidine kinase"/>
    <property type="match status" value="1"/>
</dbReference>
<feature type="domain" description="Response regulatory" evidence="19">
    <location>
        <begin position="609"/>
        <end position="727"/>
    </location>
</feature>
<evidence type="ECO:0000256" key="5">
    <source>
        <dbReference type="ARBA" id="ARBA00022475"/>
    </source>
</evidence>
<dbReference type="Pfam" id="PF00072">
    <property type="entry name" value="Response_reg"/>
    <property type="match status" value="2"/>
</dbReference>
<sequence length="739" mass="81404">MILTARAEALYKEHNDRICQSVDRTMAILFGVQWIFGIVAALVISPRTWIGTASETHLHVYAAIFLGGAISAAPIFLALTQPGSVLTRHVVAVSQMLWSALLIHLTGGRIETHFHVFGSLAFLAFYRDWKVLLTATIVVAADHFVRGVYFPQSVFGVTTASQWRWLEHAGWVIFEDVILVRYCIRGHAEMREIAERQSRLEMAHELTEAEVRSRTAQLEIALHQAEAANRAKSEFLANMSHEIRTPMNGVIGMAELLMGTELQGRQREFARTIQHSADSLLTIINDILDFSKIEAGKLELEEVDFSLAEVVDEVGSLFSSDAHRKGLELLVALPTVLPIVRGDPGRLRQVLTNLVGNAVKFTEHGEVVIRVEQVQNADGRVRLTFSVEDTGVGIPPDRIDAIFHSFTQADGSTTRRFGGTGLGLTISRTLIDLMGGTISVTSELGRGSQFTVDVTLPTGHPPQTSSQADISGLHVLVVDDNATNRRILEENLRAWNCLVTSFDSPLKALDYLAQPNRRECDLILTDYLMPDMDGVEFAQAVKDVPLVLLSSAVDIRPQREWAAIGLVAWLAKPVRQAHLLRVLRQFRGHSLGQAEEALLPPEHQPLNLRVLLAEDNEVNQLVAVGMLEELGCSVTIAETGLQAIDLSAEERFDVVLMDVQMPELDGLAATERIRERERSTGGHLPIIAMTASAMEGDRDTCIAAGMDDYISKPIAARTLRQRLDALGLRSGAPLEQSKP</sequence>
<dbReference type="Gene3D" id="3.40.50.2300">
    <property type="match status" value="2"/>
</dbReference>